<gene>
    <name evidence="1" type="ORF">RFI_33239</name>
</gene>
<comment type="caution">
    <text evidence="1">The sequence shown here is derived from an EMBL/GenBank/DDBJ whole genome shotgun (WGS) entry which is preliminary data.</text>
</comment>
<keyword evidence="2" id="KW-1185">Reference proteome</keyword>
<evidence type="ECO:0000313" key="2">
    <source>
        <dbReference type="Proteomes" id="UP000023152"/>
    </source>
</evidence>
<name>X6LR92_RETFI</name>
<organism evidence="1 2">
    <name type="scientific">Reticulomyxa filosa</name>
    <dbReference type="NCBI Taxonomy" id="46433"/>
    <lineage>
        <taxon>Eukaryota</taxon>
        <taxon>Sar</taxon>
        <taxon>Rhizaria</taxon>
        <taxon>Retaria</taxon>
        <taxon>Foraminifera</taxon>
        <taxon>Monothalamids</taxon>
        <taxon>Reticulomyxidae</taxon>
        <taxon>Reticulomyxa</taxon>
    </lineage>
</organism>
<reference evidence="1 2" key="1">
    <citation type="journal article" date="2013" name="Curr. Biol.">
        <title>The Genome of the Foraminiferan Reticulomyxa filosa.</title>
        <authorList>
            <person name="Glockner G."/>
            <person name="Hulsmann N."/>
            <person name="Schleicher M."/>
            <person name="Noegel A.A."/>
            <person name="Eichinger L."/>
            <person name="Gallinger C."/>
            <person name="Pawlowski J."/>
            <person name="Sierra R."/>
            <person name="Euteneuer U."/>
            <person name="Pillet L."/>
            <person name="Moustafa A."/>
            <person name="Platzer M."/>
            <person name="Groth M."/>
            <person name="Szafranski K."/>
            <person name="Schliwa M."/>
        </authorList>
    </citation>
    <scope>NUCLEOTIDE SEQUENCE [LARGE SCALE GENOMIC DNA]</scope>
</reference>
<dbReference type="Proteomes" id="UP000023152">
    <property type="component" value="Unassembled WGS sequence"/>
</dbReference>
<evidence type="ECO:0000313" key="1">
    <source>
        <dbReference type="EMBL" id="ETO04159.1"/>
    </source>
</evidence>
<dbReference type="AlphaFoldDB" id="X6LR92"/>
<dbReference type="EMBL" id="ASPP01029954">
    <property type="protein sequence ID" value="ETO04159.1"/>
    <property type="molecule type" value="Genomic_DNA"/>
</dbReference>
<accession>X6LR92</accession>
<proteinExistence type="predicted"/>
<protein>
    <submittedName>
        <fullName evidence="1">Uncharacterized protein</fullName>
    </submittedName>
</protein>
<sequence length="63" mass="7467">MKNNVIINEDEKEEKVPQNKKDEYNIELFKSELGYCAACVGWKEFLTKSQQIKIIADLWNFIQ</sequence>